<dbReference type="Pfam" id="PF00155">
    <property type="entry name" value="Aminotran_1_2"/>
    <property type="match status" value="1"/>
</dbReference>
<dbReference type="PANTHER" id="PTHR43643">
    <property type="entry name" value="HISTIDINOL-PHOSPHATE AMINOTRANSFERASE 2"/>
    <property type="match status" value="1"/>
</dbReference>
<dbReference type="Gene3D" id="3.40.640.10">
    <property type="entry name" value="Type I PLP-dependent aspartate aminotransferase-like (Major domain)"/>
    <property type="match status" value="1"/>
</dbReference>
<dbReference type="InterPro" id="IPR050106">
    <property type="entry name" value="HistidinolP_aminotransfase"/>
</dbReference>
<dbReference type="InterPro" id="IPR015422">
    <property type="entry name" value="PyrdxlP-dep_Trfase_small"/>
</dbReference>
<keyword evidence="6" id="KW-1185">Reference proteome</keyword>
<comment type="caution">
    <text evidence="5">The sequence shown here is derived from an EMBL/GenBank/DDBJ whole genome shotgun (WGS) entry which is preliminary data.</text>
</comment>
<evidence type="ECO:0000256" key="2">
    <source>
        <dbReference type="ARBA" id="ARBA00022679"/>
    </source>
</evidence>
<evidence type="ECO:0000256" key="1">
    <source>
        <dbReference type="ARBA" id="ARBA00022576"/>
    </source>
</evidence>
<dbReference type="InterPro" id="IPR015421">
    <property type="entry name" value="PyrdxlP-dep_Trfase_major"/>
</dbReference>
<keyword evidence="1" id="KW-0032">Aminotransferase</keyword>
<dbReference type="InterPro" id="IPR004839">
    <property type="entry name" value="Aminotransferase_I/II_large"/>
</dbReference>
<protein>
    <submittedName>
        <fullName evidence="5">Histidinol-phosphate transaminase</fullName>
    </submittedName>
</protein>
<evidence type="ECO:0000256" key="3">
    <source>
        <dbReference type="ARBA" id="ARBA00022898"/>
    </source>
</evidence>
<evidence type="ECO:0000313" key="5">
    <source>
        <dbReference type="EMBL" id="MCY6372177.1"/>
    </source>
</evidence>
<gene>
    <name evidence="5" type="ORF">OXH55_16220</name>
</gene>
<sequence length="362" mass="41930">MEKAKNESLVHGGDIYTDGLLKGRSLIDFSSNINPLGVPQSFKDNIGEAMDSVVRYPDIQYRELYKTIIDYIGETNLNKDNLILGNGAAEIIDLAISSLKSILIVVPSFVEYDIDAKRSGCKIEYSYLKEDMTYDYEDILSKLKSVEGLIIGNPNNPNGNIIDKEKFKPILEYCEEHNKLIIIDEAFIEFTGSREISFINEMQSYKCLFLIRALTKFFALPGIRFGYGISSNKEVIEKMKKRQNPWNINCFAETAAKYVLKDSKYIEQSLKWIKEEREYLPDNLKKLEFIEKVYTTYSNYVLCKLKKIDCNTLYDICLKENIVIRKADNFRGLDKQYVRFAIKDRERNVHLIQVLKKRGNNL</sequence>
<dbReference type="Proteomes" id="UP001079657">
    <property type="component" value="Unassembled WGS sequence"/>
</dbReference>
<evidence type="ECO:0000259" key="4">
    <source>
        <dbReference type="Pfam" id="PF00155"/>
    </source>
</evidence>
<proteinExistence type="predicted"/>
<name>A0ABT4CSY1_9CLOT</name>
<keyword evidence="2" id="KW-0808">Transferase</keyword>
<accession>A0ABT4CSY1</accession>
<dbReference type="CDD" id="cd00609">
    <property type="entry name" value="AAT_like"/>
    <property type="match status" value="1"/>
</dbReference>
<reference evidence="5" key="1">
    <citation type="submission" date="2022-12" db="EMBL/GenBank/DDBJ databases">
        <authorList>
            <person name="Wang J."/>
        </authorList>
    </citation>
    <scope>NUCLEOTIDE SEQUENCE</scope>
    <source>
        <strain evidence="5">HY-42-06</strain>
    </source>
</reference>
<dbReference type="PANTHER" id="PTHR43643:SF3">
    <property type="entry name" value="HISTIDINOL-PHOSPHATE AMINOTRANSFERASE"/>
    <property type="match status" value="1"/>
</dbReference>
<dbReference type="SUPFAM" id="SSF53383">
    <property type="entry name" value="PLP-dependent transferases"/>
    <property type="match status" value="1"/>
</dbReference>
<dbReference type="Gene3D" id="3.90.1150.10">
    <property type="entry name" value="Aspartate Aminotransferase, domain 1"/>
    <property type="match status" value="1"/>
</dbReference>
<dbReference type="EMBL" id="JAPQES010000006">
    <property type="protein sequence ID" value="MCY6372177.1"/>
    <property type="molecule type" value="Genomic_DNA"/>
</dbReference>
<feature type="domain" description="Aminotransferase class I/classII large" evidence="4">
    <location>
        <begin position="26"/>
        <end position="354"/>
    </location>
</feature>
<organism evidence="5 6">
    <name type="scientific">Clostridium ganghwense</name>
    <dbReference type="NCBI Taxonomy" id="312089"/>
    <lineage>
        <taxon>Bacteria</taxon>
        <taxon>Bacillati</taxon>
        <taxon>Bacillota</taxon>
        <taxon>Clostridia</taxon>
        <taxon>Eubacteriales</taxon>
        <taxon>Clostridiaceae</taxon>
        <taxon>Clostridium</taxon>
    </lineage>
</organism>
<keyword evidence="3" id="KW-0663">Pyridoxal phosphate</keyword>
<dbReference type="RefSeq" id="WP_268051112.1">
    <property type="nucleotide sequence ID" value="NZ_JAPQES010000006.1"/>
</dbReference>
<evidence type="ECO:0000313" key="6">
    <source>
        <dbReference type="Proteomes" id="UP001079657"/>
    </source>
</evidence>
<dbReference type="InterPro" id="IPR015424">
    <property type="entry name" value="PyrdxlP-dep_Trfase"/>
</dbReference>